<evidence type="ECO:0000313" key="4">
    <source>
        <dbReference type="Proteomes" id="UP001383192"/>
    </source>
</evidence>
<protein>
    <submittedName>
        <fullName evidence="3">Uncharacterized protein</fullName>
    </submittedName>
</protein>
<feature type="compositionally biased region" description="Basic and acidic residues" evidence="1">
    <location>
        <begin position="163"/>
        <end position="181"/>
    </location>
</feature>
<keyword evidence="4" id="KW-1185">Reference proteome</keyword>
<feature type="compositionally biased region" description="Basic and acidic residues" evidence="1">
    <location>
        <begin position="237"/>
        <end position="252"/>
    </location>
</feature>
<feature type="region of interest" description="Disordered" evidence="1">
    <location>
        <begin position="147"/>
        <end position="191"/>
    </location>
</feature>
<name>A0AAW0CA23_9AGAR</name>
<evidence type="ECO:0000256" key="1">
    <source>
        <dbReference type="SAM" id="MobiDB-lite"/>
    </source>
</evidence>
<keyword evidence="2" id="KW-1133">Transmembrane helix</keyword>
<comment type="caution">
    <text evidence="3">The sequence shown here is derived from an EMBL/GenBank/DDBJ whole genome shotgun (WGS) entry which is preliminary data.</text>
</comment>
<dbReference type="Proteomes" id="UP001383192">
    <property type="component" value="Unassembled WGS sequence"/>
</dbReference>
<sequence length="252" mass="27395">MTGFLESCEPWGLQIHGGERPYNVTLVEVDDTVVNITMGPNDNGFVYINRAGPSSLVMATVSDLTGQYAYGTPYIQTSGIAKGDGGDCIGQVSSSGSSIDFPVNKASRLSKADVAGIAIGGCVAILIVIVIWYSNRQRRRRHRAFPRLDPFSDTTGSRKTQKILRDRRERDSPADEQDSHVSPESTVEAGIGTVIIQHRDAGHGRIRELPPPYEDARDTDVEVSIMQSVEPEQATAPEHHLPVSSVHKDSQA</sequence>
<evidence type="ECO:0000256" key="2">
    <source>
        <dbReference type="SAM" id="Phobius"/>
    </source>
</evidence>
<accession>A0AAW0CA23</accession>
<gene>
    <name evidence="3" type="ORF">VNI00_012215</name>
</gene>
<keyword evidence="2" id="KW-0812">Transmembrane</keyword>
<keyword evidence="2" id="KW-0472">Membrane</keyword>
<evidence type="ECO:0000313" key="3">
    <source>
        <dbReference type="EMBL" id="KAK7034584.1"/>
    </source>
</evidence>
<dbReference type="AlphaFoldDB" id="A0AAW0CA23"/>
<reference evidence="3 4" key="1">
    <citation type="submission" date="2024-01" db="EMBL/GenBank/DDBJ databases">
        <title>A draft genome for a cacao thread blight-causing isolate of Paramarasmius palmivorus.</title>
        <authorList>
            <person name="Baruah I.K."/>
            <person name="Bukari Y."/>
            <person name="Amoako-Attah I."/>
            <person name="Meinhardt L.W."/>
            <person name="Bailey B.A."/>
            <person name="Cohen S.P."/>
        </authorList>
    </citation>
    <scope>NUCLEOTIDE SEQUENCE [LARGE SCALE GENOMIC DNA]</scope>
    <source>
        <strain evidence="3 4">GH-12</strain>
    </source>
</reference>
<dbReference type="EMBL" id="JAYKXP010000056">
    <property type="protein sequence ID" value="KAK7034584.1"/>
    <property type="molecule type" value="Genomic_DNA"/>
</dbReference>
<feature type="region of interest" description="Disordered" evidence="1">
    <location>
        <begin position="225"/>
        <end position="252"/>
    </location>
</feature>
<proteinExistence type="predicted"/>
<feature type="transmembrane region" description="Helical" evidence="2">
    <location>
        <begin position="114"/>
        <end position="133"/>
    </location>
</feature>
<organism evidence="3 4">
    <name type="scientific">Paramarasmius palmivorus</name>
    <dbReference type="NCBI Taxonomy" id="297713"/>
    <lineage>
        <taxon>Eukaryota</taxon>
        <taxon>Fungi</taxon>
        <taxon>Dikarya</taxon>
        <taxon>Basidiomycota</taxon>
        <taxon>Agaricomycotina</taxon>
        <taxon>Agaricomycetes</taxon>
        <taxon>Agaricomycetidae</taxon>
        <taxon>Agaricales</taxon>
        <taxon>Marasmiineae</taxon>
        <taxon>Marasmiaceae</taxon>
        <taxon>Paramarasmius</taxon>
    </lineage>
</organism>